<dbReference type="EMBL" id="FLYI01000492">
    <property type="protein sequence ID" value="SCA82124.1"/>
    <property type="molecule type" value="Genomic_DNA"/>
</dbReference>
<evidence type="ECO:0008006" key="4">
    <source>
        <dbReference type="Google" id="ProtNLM"/>
    </source>
</evidence>
<evidence type="ECO:0000256" key="1">
    <source>
        <dbReference type="SAM" id="MobiDB-lite"/>
    </source>
</evidence>
<dbReference type="Proteomes" id="UP000305196">
    <property type="component" value="Unassembled WGS sequence"/>
</dbReference>
<gene>
    <name evidence="2" type="ORF">PVC01_000117600</name>
</gene>
<sequence>MIVHQQHVMVQKNYVQNIVLSIQTTRYPQEKNNQKMHLNFHISKFLSLFLFTPFRSWFLNRIGSKKTLKHKIKQDMDREFLGAPFQPPYRDDQNSRPRVGYSQN</sequence>
<organism evidence="2 3">
    <name type="scientific">Plasmodium vivax</name>
    <name type="common">malaria parasite P. vivax</name>
    <dbReference type="NCBI Taxonomy" id="5855"/>
    <lineage>
        <taxon>Eukaryota</taxon>
        <taxon>Sar</taxon>
        <taxon>Alveolata</taxon>
        <taxon>Apicomplexa</taxon>
        <taxon>Aconoidasida</taxon>
        <taxon>Haemosporida</taxon>
        <taxon>Plasmodiidae</taxon>
        <taxon>Plasmodium</taxon>
        <taxon>Plasmodium (Plasmodium)</taxon>
    </lineage>
</organism>
<protein>
    <recommendedName>
        <fullName evidence="4">VIR protein</fullName>
    </recommendedName>
</protein>
<evidence type="ECO:0000313" key="2">
    <source>
        <dbReference type="EMBL" id="SCA82124.1"/>
    </source>
</evidence>
<accession>A0A1G4E4K2</accession>
<dbReference type="AlphaFoldDB" id="A0A1G4E4K2"/>
<proteinExistence type="predicted"/>
<name>A0A1G4E4K2_PLAVI</name>
<feature type="region of interest" description="Disordered" evidence="1">
    <location>
        <begin position="81"/>
        <end position="104"/>
    </location>
</feature>
<reference evidence="2 3" key="1">
    <citation type="submission" date="2016-07" db="EMBL/GenBank/DDBJ databases">
        <authorList>
            <consortium name="Pathogen Informatics"/>
        </authorList>
    </citation>
    <scope>NUCLEOTIDE SEQUENCE [LARGE SCALE GENOMIC DNA]</scope>
</reference>
<evidence type="ECO:0000313" key="3">
    <source>
        <dbReference type="Proteomes" id="UP000305196"/>
    </source>
</evidence>